<keyword evidence="2" id="KW-1185">Reference proteome</keyword>
<reference evidence="1 2" key="1">
    <citation type="submission" date="2016-04" db="EMBL/GenBank/DDBJ databases">
        <title>A degradative enzymes factory behind the ericoid mycorrhizal symbiosis.</title>
        <authorList>
            <consortium name="DOE Joint Genome Institute"/>
            <person name="Martino E."/>
            <person name="Morin E."/>
            <person name="Grelet G."/>
            <person name="Kuo A."/>
            <person name="Kohler A."/>
            <person name="Daghino S."/>
            <person name="Barry K."/>
            <person name="Choi C."/>
            <person name="Cichocki N."/>
            <person name="Clum A."/>
            <person name="Copeland A."/>
            <person name="Hainaut M."/>
            <person name="Haridas S."/>
            <person name="Labutti K."/>
            <person name="Lindquist E."/>
            <person name="Lipzen A."/>
            <person name="Khouja H.-R."/>
            <person name="Murat C."/>
            <person name="Ohm R."/>
            <person name="Olson A."/>
            <person name="Spatafora J."/>
            <person name="Veneault-Fourrey C."/>
            <person name="Henrissat B."/>
            <person name="Grigoriev I."/>
            <person name="Martin F."/>
            <person name="Perotto S."/>
        </authorList>
    </citation>
    <scope>NUCLEOTIDE SEQUENCE [LARGE SCALE GENOMIC DNA]</scope>
    <source>
        <strain evidence="1 2">E</strain>
    </source>
</reference>
<organism evidence="1 2">
    <name type="scientific">Hyaloscypha bicolor E</name>
    <dbReference type="NCBI Taxonomy" id="1095630"/>
    <lineage>
        <taxon>Eukaryota</taxon>
        <taxon>Fungi</taxon>
        <taxon>Dikarya</taxon>
        <taxon>Ascomycota</taxon>
        <taxon>Pezizomycotina</taxon>
        <taxon>Leotiomycetes</taxon>
        <taxon>Helotiales</taxon>
        <taxon>Hyaloscyphaceae</taxon>
        <taxon>Hyaloscypha</taxon>
        <taxon>Hyaloscypha bicolor</taxon>
    </lineage>
</organism>
<name>A0A2J6SN38_9HELO</name>
<evidence type="ECO:0000313" key="1">
    <source>
        <dbReference type="EMBL" id="PMD52186.1"/>
    </source>
</evidence>
<proteinExistence type="predicted"/>
<dbReference type="OrthoDB" id="5150140at2759"/>
<dbReference type="GeneID" id="36596271"/>
<dbReference type="RefSeq" id="XP_024729090.1">
    <property type="nucleotide sequence ID" value="XM_024888195.1"/>
</dbReference>
<dbReference type="STRING" id="1095630.A0A2J6SN38"/>
<gene>
    <name evidence="1" type="ORF">K444DRAFT_709185</name>
</gene>
<protein>
    <submittedName>
        <fullName evidence="1">Uncharacterized protein</fullName>
    </submittedName>
</protein>
<evidence type="ECO:0000313" key="2">
    <source>
        <dbReference type="Proteomes" id="UP000235371"/>
    </source>
</evidence>
<dbReference type="EMBL" id="KZ613912">
    <property type="protein sequence ID" value="PMD52186.1"/>
    <property type="molecule type" value="Genomic_DNA"/>
</dbReference>
<accession>A0A2J6SN38</accession>
<dbReference type="AlphaFoldDB" id="A0A2J6SN38"/>
<dbReference type="Proteomes" id="UP000235371">
    <property type="component" value="Unassembled WGS sequence"/>
</dbReference>
<dbReference type="InParanoid" id="A0A2J6SN38"/>
<sequence length="147" mass="16482">MALELYIPPCISSSAHPLYPLPPEQPLRIQIEGPLVSIQKLLPEILWHTNAVSLVFLQPAGPGLAGLAYQKIYGRNVTFDHLINIIEIDNDGGVYANEYLPFPVDPVEYIGKKVLAVPRCYQKRKGIQDCERVNGSVAERDREMKET</sequence>